<dbReference type="STRING" id="861298.SAMN04488136_102289"/>
<proteinExistence type="predicted"/>
<dbReference type="RefSeq" id="WP_093269497.1">
    <property type="nucleotide sequence ID" value="NZ_FNDD01000002.1"/>
</dbReference>
<dbReference type="EMBL" id="FNDD01000004">
    <property type="protein sequence ID" value="SDG88856.1"/>
    <property type="molecule type" value="Genomic_DNA"/>
</dbReference>
<evidence type="ECO:0000313" key="1">
    <source>
        <dbReference type="EMBL" id="SDG77451.1"/>
    </source>
</evidence>
<dbReference type="OrthoDB" id="6681382at2"/>
<dbReference type="EMBL" id="FNDD01000002">
    <property type="protein sequence ID" value="SDG77451.1"/>
    <property type="molecule type" value="Genomic_DNA"/>
</dbReference>
<gene>
    <name evidence="1" type="ORF">SAMN04488136_102289</name>
    <name evidence="2" type="ORF">SAMN04488136_10493</name>
</gene>
<evidence type="ECO:0000313" key="2">
    <source>
        <dbReference type="EMBL" id="SDG88856.1"/>
    </source>
</evidence>
<reference evidence="2 3" key="1">
    <citation type="submission" date="2016-10" db="EMBL/GenBank/DDBJ databases">
        <authorList>
            <person name="de Groot N.N."/>
        </authorList>
    </citation>
    <scope>NUCLEOTIDE SEQUENCE [LARGE SCALE GENOMIC DNA]</scope>
    <source>
        <strain evidence="2 3">CGMCC 1.10228</strain>
    </source>
</reference>
<dbReference type="GO" id="GO:0051213">
    <property type="term" value="F:dioxygenase activity"/>
    <property type="evidence" value="ECO:0007669"/>
    <property type="project" value="InterPro"/>
</dbReference>
<dbReference type="AlphaFoldDB" id="A0A1G7XXV2"/>
<dbReference type="Pfam" id="PF10014">
    <property type="entry name" value="2OG-Fe_Oxy_2"/>
    <property type="match status" value="1"/>
</dbReference>
<reference evidence="3" key="2">
    <citation type="submission" date="2016-10" db="EMBL/GenBank/DDBJ databases">
        <authorList>
            <person name="Varghese N."/>
            <person name="Submissions S."/>
        </authorList>
    </citation>
    <scope>NUCLEOTIDE SEQUENCE [LARGE SCALE GENOMIC DNA]</scope>
    <source>
        <strain evidence="3">CGMCC 1.10228</strain>
    </source>
</reference>
<organism evidence="2 3">
    <name type="scientific">Vibrio xiamenensis</name>
    <dbReference type="NCBI Taxonomy" id="861298"/>
    <lineage>
        <taxon>Bacteria</taxon>
        <taxon>Pseudomonadati</taxon>
        <taxon>Pseudomonadota</taxon>
        <taxon>Gammaproteobacteria</taxon>
        <taxon>Vibrionales</taxon>
        <taxon>Vibrionaceae</taxon>
        <taxon>Vibrio</taxon>
    </lineage>
</organism>
<evidence type="ECO:0000313" key="3">
    <source>
        <dbReference type="Proteomes" id="UP000198854"/>
    </source>
</evidence>
<keyword evidence="3" id="KW-1185">Reference proteome</keyword>
<evidence type="ECO:0008006" key="4">
    <source>
        <dbReference type="Google" id="ProtNLM"/>
    </source>
</evidence>
<accession>A0A1G7XXV2</accession>
<dbReference type="Proteomes" id="UP000198854">
    <property type="component" value="Unassembled WGS sequence"/>
</dbReference>
<protein>
    <recommendedName>
        <fullName evidence="4">2OG-Fe dioxygenase</fullName>
    </recommendedName>
</protein>
<dbReference type="InterPro" id="IPR018724">
    <property type="entry name" value="2OG-Fe_dioxygenase"/>
</dbReference>
<dbReference type="Gene3D" id="2.60.120.620">
    <property type="entry name" value="q2cbj1_9rhob like domain"/>
    <property type="match status" value="1"/>
</dbReference>
<name>A0A1G7XXV2_9VIBR</name>
<sequence length="304" mass="34690">MYLEKQPTTKKLQLDKMGWLVQQHNNGEEVILNNKLQVNLVEFASSLLSHGFYIGESELAPSSDELDSSWSDFKRTWHNLPTDTYMKDNGTYRQRRYSTMYYSAKLQQLVRKPYVPLYKSSLYNSFAGDLFRYFEMTEASLYANKHFKRALTLALKTFNRCEALLGNTTPQWFVELDQYRIVAGETTLGKPTPEGMHSDGTSYFLLMLVERHNIQGGVSSVYNSKREVIGQTTLKNPGDIMLIDDASVLHDVSDLISDSAGGHRDILHISFTNLNSTQAIQRRFGLSESELALLASDEVQSQWI</sequence>